<dbReference type="SUPFAM" id="SSF52540">
    <property type="entry name" value="P-loop containing nucleoside triphosphate hydrolases"/>
    <property type="match status" value="1"/>
</dbReference>
<dbReference type="FunFam" id="3.40.50.300:FF:001638">
    <property type="entry name" value="NACHT and WD40 domain protein"/>
    <property type="match status" value="1"/>
</dbReference>
<dbReference type="InterPro" id="IPR056884">
    <property type="entry name" value="NPHP3-like_N"/>
</dbReference>
<reference evidence="4" key="1">
    <citation type="journal article" date="2023" name="Mol. Phylogenet. Evol.">
        <title>Genome-scale phylogeny and comparative genomics of the fungal order Sordariales.</title>
        <authorList>
            <person name="Hensen N."/>
            <person name="Bonometti L."/>
            <person name="Westerberg I."/>
            <person name="Brannstrom I.O."/>
            <person name="Guillou S."/>
            <person name="Cros-Aarteil S."/>
            <person name="Calhoun S."/>
            <person name="Haridas S."/>
            <person name="Kuo A."/>
            <person name="Mondo S."/>
            <person name="Pangilinan J."/>
            <person name="Riley R."/>
            <person name="LaButti K."/>
            <person name="Andreopoulos B."/>
            <person name="Lipzen A."/>
            <person name="Chen C."/>
            <person name="Yan M."/>
            <person name="Daum C."/>
            <person name="Ng V."/>
            <person name="Clum A."/>
            <person name="Steindorff A."/>
            <person name="Ohm R.A."/>
            <person name="Martin F."/>
            <person name="Silar P."/>
            <person name="Natvig D.O."/>
            <person name="Lalanne C."/>
            <person name="Gautier V."/>
            <person name="Ament-Velasquez S.L."/>
            <person name="Kruys A."/>
            <person name="Hutchinson M.I."/>
            <person name="Powell A.J."/>
            <person name="Barry K."/>
            <person name="Miller A.N."/>
            <person name="Grigoriev I.V."/>
            <person name="Debuchy R."/>
            <person name="Gladieux P."/>
            <person name="Hiltunen Thoren M."/>
            <person name="Johannesson H."/>
        </authorList>
    </citation>
    <scope>NUCLEOTIDE SEQUENCE [LARGE SCALE GENOMIC DNA]</scope>
    <source>
        <strain evidence="4">CBS 340.73</strain>
    </source>
</reference>
<dbReference type="InterPro" id="IPR007111">
    <property type="entry name" value="NACHT_NTPase"/>
</dbReference>
<evidence type="ECO:0000313" key="4">
    <source>
        <dbReference type="Proteomes" id="UP001303473"/>
    </source>
</evidence>
<dbReference type="Gene3D" id="3.40.50.300">
    <property type="entry name" value="P-loop containing nucleotide triphosphate hydrolases"/>
    <property type="match status" value="1"/>
</dbReference>
<dbReference type="EMBL" id="MU853858">
    <property type="protein sequence ID" value="KAK3937285.1"/>
    <property type="molecule type" value="Genomic_DNA"/>
</dbReference>
<dbReference type="PANTHER" id="PTHR10039:SF5">
    <property type="entry name" value="NACHT DOMAIN-CONTAINING PROTEIN"/>
    <property type="match status" value="1"/>
</dbReference>
<feature type="non-terminal residue" evidence="3">
    <location>
        <position position="1"/>
    </location>
</feature>
<proteinExistence type="predicted"/>
<evidence type="ECO:0000259" key="2">
    <source>
        <dbReference type="PROSITE" id="PS50837"/>
    </source>
</evidence>
<dbReference type="PANTHER" id="PTHR10039">
    <property type="entry name" value="AMELOGENIN"/>
    <property type="match status" value="1"/>
</dbReference>
<organism evidence="3 4">
    <name type="scientific">Diplogelasinospora grovesii</name>
    <dbReference type="NCBI Taxonomy" id="303347"/>
    <lineage>
        <taxon>Eukaryota</taxon>
        <taxon>Fungi</taxon>
        <taxon>Dikarya</taxon>
        <taxon>Ascomycota</taxon>
        <taxon>Pezizomycotina</taxon>
        <taxon>Sordariomycetes</taxon>
        <taxon>Sordariomycetidae</taxon>
        <taxon>Sordariales</taxon>
        <taxon>Diplogelasinosporaceae</taxon>
        <taxon>Diplogelasinospora</taxon>
    </lineage>
</organism>
<protein>
    <submittedName>
        <fullName evidence="3">NACHT-domain-containing protein</fullName>
    </submittedName>
</protein>
<dbReference type="InterPro" id="IPR027417">
    <property type="entry name" value="P-loop_NTPase"/>
</dbReference>
<keyword evidence="1" id="KW-0677">Repeat</keyword>
<sequence length="221" mass="25488">DTKCLQDLRPTDPRHDKTRIENTKGGMLRGAYRWILDNPEFRQWRDDEDSLLWIKGDPGKGKTMLLCGIIDELSMVTRLRDEEATTLLSYFFCQAADLRINNATAVLRGLIYILLDQQPFLIRHARKAYDHVGKSLFEDANSWFALSEIFTSILQDPILTSAYLIIDALDECVTDLPKLLDLVATMSSLNPRVKWLVSSRNWSELDGLLQVRLRHSYVKIF</sequence>
<dbReference type="Pfam" id="PF24883">
    <property type="entry name" value="NPHP3_N"/>
    <property type="match status" value="1"/>
</dbReference>
<accession>A0AAN6N165</accession>
<evidence type="ECO:0000256" key="1">
    <source>
        <dbReference type="ARBA" id="ARBA00022737"/>
    </source>
</evidence>
<feature type="domain" description="NACHT" evidence="2">
    <location>
        <begin position="50"/>
        <end position="200"/>
    </location>
</feature>
<dbReference type="Proteomes" id="UP001303473">
    <property type="component" value="Unassembled WGS sequence"/>
</dbReference>
<keyword evidence="4" id="KW-1185">Reference proteome</keyword>
<dbReference type="PROSITE" id="PS50837">
    <property type="entry name" value="NACHT"/>
    <property type="match status" value="1"/>
</dbReference>
<name>A0AAN6N165_9PEZI</name>
<evidence type="ECO:0000313" key="3">
    <source>
        <dbReference type="EMBL" id="KAK3937285.1"/>
    </source>
</evidence>
<dbReference type="AlphaFoldDB" id="A0AAN6N165"/>
<gene>
    <name evidence="3" type="ORF">QBC46DRAFT_267869</name>
</gene>
<comment type="caution">
    <text evidence="3">The sequence shown here is derived from an EMBL/GenBank/DDBJ whole genome shotgun (WGS) entry which is preliminary data.</text>
</comment>